<evidence type="ECO:0000313" key="3">
    <source>
        <dbReference type="Proteomes" id="UP001190700"/>
    </source>
</evidence>
<proteinExistence type="predicted"/>
<evidence type="ECO:0000313" key="2">
    <source>
        <dbReference type="EMBL" id="KAK3255887.1"/>
    </source>
</evidence>
<dbReference type="Gene3D" id="3.40.50.300">
    <property type="entry name" value="P-loop containing nucleotide triphosphate hydrolases"/>
    <property type="match status" value="1"/>
</dbReference>
<dbReference type="InterPro" id="IPR027417">
    <property type="entry name" value="P-loop_NTPase"/>
</dbReference>
<dbReference type="Proteomes" id="UP001190700">
    <property type="component" value="Unassembled WGS sequence"/>
</dbReference>
<evidence type="ECO:0008006" key="4">
    <source>
        <dbReference type="Google" id="ProtNLM"/>
    </source>
</evidence>
<dbReference type="AlphaFoldDB" id="A0AAE0KPF9"/>
<organism evidence="2 3">
    <name type="scientific">Cymbomonas tetramitiformis</name>
    <dbReference type="NCBI Taxonomy" id="36881"/>
    <lineage>
        <taxon>Eukaryota</taxon>
        <taxon>Viridiplantae</taxon>
        <taxon>Chlorophyta</taxon>
        <taxon>Pyramimonadophyceae</taxon>
        <taxon>Pyramimonadales</taxon>
        <taxon>Pyramimonadaceae</taxon>
        <taxon>Cymbomonas</taxon>
    </lineage>
</organism>
<feature type="chain" id="PRO_5042191548" description="Sulfotransferase" evidence="1">
    <location>
        <begin position="29"/>
        <end position="357"/>
    </location>
</feature>
<protein>
    <recommendedName>
        <fullName evidence="4">Sulfotransferase</fullName>
    </recommendedName>
</protein>
<keyword evidence="3" id="KW-1185">Reference proteome</keyword>
<comment type="caution">
    <text evidence="2">The sequence shown here is derived from an EMBL/GenBank/DDBJ whole genome shotgun (WGS) entry which is preliminary data.</text>
</comment>
<reference evidence="2 3" key="1">
    <citation type="journal article" date="2015" name="Genome Biol. Evol.">
        <title>Comparative Genomics of a Bacterivorous Green Alga Reveals Evolutionary Causalities and Consequences of Phago-Mixotrophic Mode of Nutrition.</title>
        <authorList>
            <person name="Burns J.A."/>
            <person name="Paasch A."/>
            <person name="Narechania A."/>
            <person name="Kim E."/>
        </authorList>
    </citation>
    <scope>NUCLEOTIDE SEQUENCE [LARGE SCALE GENOMIC DNA]</scope>
    <source>
        <strain evidence="2 3">PLY_AMNH</strain>
    </source>
</reference>
<gene>
    <name evidence="2" type="ORF">CYMTET_34955</name>
</gene>
<feature type="signal peptide" evidence="1">
    <location>
        <begin position="1"/>
        <end position="28"/>
    </location>
</feature>
<dbReference type="EMBL" id="LGRX02022162">
    <property type="protein sequence ID" value="KAK3255887.1"/>
    <property type="molecule type" value="Genomic_DNA"/>
</dbReference>
<keyword evidence="1" id="KW-0732">Signal</keyword>
<sequence>MALVRGIPFRWIAIAAGWAICLFSSALAKCHNGPFITELQAVQETAKRVAQNPSLAKGVLPKAKPCVLFVFRHLLKTGGTTVLRTLQRNREFRRLKSGAWNPECFSEWSKKYLWDDEWARRNPYLWVEFHIAREKDVFLDFMNQLETYRHVAKRRGCEVVVATFLREPGLNLLSDFYHFQKCCQASNFTKFMLENEELQISQLLACSDVPTCRGHYPKAHVFRGPHVRTTRRVRWTLLQSVNRLLGDMDLVGITDHWKESMLLLADALGLQHFSLGFKAQPADRENYPTGTNSSTLMGGEHRAQVQRYREVHAPLSMQLYEQWRERLDQRVVESGNEFRQRMDSITQQLLAMGRVWT</sequence>
<accession>A0AAE0KPF9</accession>
<evidence type="ECO:0000256" key="1">
    <source>
        <dbReference type="SAM" id="SignalP"/>
    </source>
</evidence>
<name>A0AAE0KPF9_9CHLO</name>